<evidence type="ECO:0000313" key="3">
    <source>
        <dbReference type="Proteomes" id="UP000279457"/>
    </source>
</evidence>
<dbReference type="RefSeq" id="WP_158612393.1">
    <property type="nucleotide sequence ID" value="NZ_RHHM01000004.1"/>
</dbReference>
<reference evidence="2 3" key="1">
    <citation type="submission" date="2018-10" db="EMBL/GenBank/DDBJ databases">
        <title>Draft genome sequence for the type isolate of Erwinia psidii, agent causal of bacterial blight in guava (Psidium guajava) and wilt and die-back of Eucalyptus spp.</title>
        <authorList>
            <person name="Hermenegildo P.S."/>
            <person name="Santos S.A."/>
            <person name="Guimaraes L.M.S."/>
            <person name="Vidigal P.M.P."/>
            <person name="Pereira I.C."/>
            <person name="Badel J.L."/>
            <person name="Alfenas-Zerbini P."/>
            <person name="Ferreira M.A.S.V."/>
            <person name="Alfenas A.C."/>
        </authorList>
    </citation>
    <scope>NUCLEOTIDE SEQUENCE [LARGE SCALE GENOMIC DNA]</scope>
    <source>
        <strain evidence="2 3">IBSBF 435</strain>
    </source>
</reference>
<feature type="compositionally biased region" description="Basic and acidic residues" evidence="1">
    <location>
        <begin position="228"/>
        <end position="244"/>
    </location>
</feature>
<feature type="region of interest" description="Disordered" evidence="1">
    <location>
        <begin position="228"/>
        <end position="296"/>
    </location>
</feature>
<dbReference type="EMBL" id="RHHM01000004">
    <property type="protein sequence ID" value="RQM38962.1"/>
    <property type="molecule type" value="Genomic_DNA"/>
</dbReference>
<comment type="caution">
    <text evidence="2">The sequence shown here is derived from an EMBL/GenBank/DDBJ whole genome shotgun (WGS) entry which is preliminary data.</text>
</comment>
<feature type="non-terminal residue" evidence="2">
    <location>
        <position position="514"/>
    </location>
</feature>
<evidence type="ECO:0000313" key="2">
    <source>
        <dbReference type="EMBL" id="RQM38962.1"/>
    </source>
</evidence>
<dbReference type="Proteomes" id="UP000279457">
    <property type="component" value="Unassembled WGS sequence"/>
</dbReference>
<feature type="region of interest" description="Disordered" evidence="1">
    <location>
        <begin position="347"/>
        <end position="372"/>
    </location>
</feature>
<feature type="compositionally biased region" description="Basic and acidic residues" evidence="1">
    <location>
        <begin position="264"/>
        <end position="273"/>
    </location>
</feature>
<name>A0A3N6TUN0_9GAMM</name>
<feature type="compositionally biased region" description="Polar residues" evidence="1">
    <location>
        <begin position="351"/>
        <end position="366"/>
    </location>
</feature>
<organism evidence="2 3">
    <name type="scientific">Erwinia psidii</name>
    <dbReference type="NCBI Taxonomy" id="69224"/>
    <lineage>
        <taxon>Bacteria</taxon>
        <taxon>Pseudomonadati</taxon>
        <taxon>Pseudomonadota</taxon>
        <taxon>Gammaproteobacteria</taxon>
        <taxon>Enterobacterales</taxon>
        <taxon>Erwiniaceae</taxon>
        <taxon>Erwinia</taxon>
    </lineage>
</organism>
<gene>
    <name evidence="2" type="ORF">EB241_07180</name>
</gene>
<proteinExistence type="predicted"/>
<protein>
    <submittedName>
        <fullName evidence="2">Uncharacterized protein</fullName>
    </submittedName>
</protein>
<feature type="region of interest" description="Disordered" evidence="1">
    <location>
        <begin position="1"/>
        <end position="27"/>
    </location>
</feature>
<feature type="compositionally biased region" description="Polar residues" evidence="1">
    <location>
        <begin position="14"/>
        <end position="27"/>
    </location>
</feature>
<dbReference type="OrthoDB" id="6638696at2"/>
<accession>A0A3N6TUN0</accession>
<feature type="region of interest" description="Disordered" evidence="1">
    <location>
        <begin position="401"/>
        <end position="461"/>
    </location>
</feature>
<sequence>MPNITSAHRPLITDINQNDSNKANANQGSTLLNSLKSVESDSSAFHQFIKLPQVKETETLFTQTAMEYVPDSLRNTKLDDDGEHAKFLLGILAREATQQDKKTFDNICKNLLKSNQAKISESARNSAQENVAKGLNELISKHGQCAFSKYLSECKEHCRQAWCYHHNCADTNVADEDIFDDSFLACHSLLTGQIKDLIEHKYSWVELTEKANFILCASESMVKTLKFHDAQEPKKAEEPGKTDGESEIDGPQLLPHQEIPASGDKSDPGDRSIHINVEGSKAHASVGSKDVSQDVGSTSWDFGRDLIKAEINEKEKIGLLKDFLARQFSGKPPEILSLIEQVTPFDEHTDASSLPDSMPDVTQSIGQRRGSADVALNRGGKFRSLADNKAISVADNLTHASSFDEIDGPSSDGLKPSQSPGPLTVLSRAESPVNTDGSAPHSAALTSPAGMHTPASLNTDRPQMAGTEATAADILAKTESLARWIATDGNWLGGAGDFAPALMTRLYPNVTLHI</sequence>
<keyword evidence="3" id="KW-1185">Reference proteome</keyword>
<dbReference type="AlphaFoldDB" id="A0A3N6TUN0"/>
<evidence type="ECO:0000256" key="1">
    <source>
        <dbReference type="SAM" id="MobiDB-lite"/>
    </source>
</evidence>